<sequence length="351" mass="40359">MEFDVKYASFFVLTIQQDTGDKRLNHFQTLHHTDYQHSSLKEFLDGELAKIVKRKAERHPKSDTVPTKIGTFIIEPDQALESNPNFNAFQRIRHAGSVDQFMEASNVFAQHYADTTAVRGGAFIVITASLPPLIDTPMAFILKCDFEPKVARISDEKSLLQTVEMAITTKNMKSIQYPHMPEEGIVEDTELKVHQASHARYFEDFLKFVEYGDPIPVLMKQQVVEMVQEQVKPMIEEGSIDLAQFEQELDVWDASETRELQERIEPQQIVEAASRMVEQSPELELKMRLGDTHIKGKLADFGEHIHIAKVNNRYMVMIEADTIQFDKGVTPIEFMKPDDVHNLLEWLINRN</sequence>
<dbReference type="InterPro" id="IPR025006">
    <property type="entry name" value="DUF3900"/>
</dbReference>
<dbReference type="Proteomes" id="UP000593626">
    <property type="component" value="Chromosome"/>
</dbReference>
<gene>
    <name evidence="2" type="ORF">G8O30_05710</name>
</gene>
<dbReference type="AlphaFoldDB" id="A0A7S8CAR8"/>
<evidence type="ECO:0000313" key="2">
    <source>
        <dbReference type="EMBL" id="QPC46497.1"/>
    </source>
</evidence>
<dbReference type="Pfam" id="PF13037">
    <property type="entry name" value="DUF3898"/>
    <property type="match status" value="1"/>
</dbReference>
<feature type="domain" description="DUF3898" evidence="1">
    <location>
        <begin position="259"/>
        <end position="345"/>
    </location>
</feature>
<dbReference type="RefSeq" id="WP_239674019.1">
    <property type="nucleotide sequence ID" value="NZ_CP049742.1"/>
</dbReference>
<evidence type="ECO:0000313" key="3">
    <source>
        <dbReference type="Proteomes" id="UP000593626"/>
    </source>
</evidence>
<dbReference type="Pfam" id="PF13039">
    <property type="entry name" value="DUF3900"/>
    <property type="match status" value="1"/>
</dbReference>
<dbReference type="KEGG" id="mcui:G8O30_05710"/>
<dbReference type="InterPro" id="IPR025012">
    <property type="entry name" value="DUF3898"/>
</dbReference>
<protein>
    <submittedName>
        <fullName evidence="2">DUF3900 domain-containing protein</fullName>
    </submittedName>
</protein>
<accession>A0A7S8CAR8</accession>
<name>A0A7S8CAR8_9BACI</name>
<dbReference type="EMBL" id="CP049742">
    <property type="protein sequence ID" value="QPC46497.1"/>
    <property type="molecule type" value="Genomic_DNA"/>
</dbReference>
<keyword evidence="3" id="KW-1185">Reference proteome</keyword>
<reference evidence="2 3" key="1">
    <citation type="submission" date="2019-07" db="EMBL/GenBank/DDBJ databases">
        <title>Genome sequence of 2 isolates from Red Sea Mangroves.</title>
        <authorList>
            <person name="Sefrji F."/>
            <person name="Michoud G."/>
            <person name="Merlino G."/>
            <person name="Daffonchio D."/>
        </authorList>
    </citation>
    <scope>NUCLEOTIDE SEQUENCE [LARGE SCALE GENOMIC DNA]</scope>
    <source>
        <strain evidence="2 3">R1DC41</strain>
    </source>
</reference>
<evidence type="ECO:0000259" key="1">
    <source>
        <dbReference type="Pfam" id="PF13037"/>
    </source>
</evidence>
<proteinExistence type="predicted"/>
<organism evidence="2 3">
    <name type="scientific">Mangrovibacillus cuniculi</name>
    <dbReference type="NCBI Taxonomy" id="2593652"/>
    <lineage>
        <taxon>Bacteria</taxon>
        <taxon>Bacillati</taxon>
        <taxon>Bacillota</taxon>
        <taxon>Bacilli</taxon>
        <taxon>Bacillales</taxon>
        <taxon>Bacillaceae</taxon>
        <taxon>Mangrovibacillus</taxon>
    </lineage>
</organism>